<feature type="region of interest" description="Disordered" evidence="1">
    <location>
        <begin position="1085"/>
        <end position="1196"/>
    </location>
</feature>
<evidence type="ECO:0000313" key="2">
    <source>
        <dbReference type="EMBL" id="PWN99217.1"/>
    </source>
</evidence>
<dbReference type="AlphaFoldDB" id="A0A316ZBJ4"/>
<feature type="region of interest" description="Disordered" evidence="1">
    <location>
        <begin position="887"/>
        <end position="929"/>
    </location>
</feature>
<dbReference type="GO" id="GO:0046982">
    <property type="term" value="F:protein heterodimerization activity"/>
    <property type="evidence" value="ECO:0007669"/>
    <property type="project" value="InterPro"/>
</dbReference>
<feature type="compositionally biased region" description="Polar residues" evidence="1">
    <location>
        <begin position="294"/>
        <end position="305"/>
    </location>
</feature>
<feature type="compositionally biased region" description="Pro residues" evidence="1">
    <location>
        <begin position="801"/>
        <end position="811"/>
    </location>
</feature>
<feature type="compositionally biased region" description="Polar residues" evidence="1">
    <location>
        <begin position="1131"/>
        <end position="1143"/>
    </location>
</feature>
<feature type="compositionally biased region" description="Polar residues" evidence="1">
    <location>
        <begin position="482"/>
        <end position="492"/>
    </location>
</feature>
<feature type="region of interest" description="Disordered" evidence="1">
    <location>
        <begin position="294"/>
        <end position="411"/>
    </location>
</feature>
<feature type="compositionally biased region" description="Basic and acidic residues" evidence="1">
    <location>
        <begin position="234"/>
        <end position="249"/>
    </location>
</feature>
<feature type="compositionally biased region" description="Low complexity" evidence="1">
    <location>
        <begin position="512"/>
        <end position="528"/>
    </location>
</feature>
<feature type="region of interest" description="Disordered" evidence="1">
    <location>
        <begin position="759"/>
        <end position="829"/>
    </location>
</feature>
<protein>
    <submittedName>
        <fullName evidence="2">Uncharacterized protein</fullName>
    </submittedName>
</protein>
<feature type="compositionally biased region" description="Polar residues" evidence="1">
    <location>
        <begin position="1169"/>
        <end position="1184"/>
    </location>
</feature>
<dbReference type="RefSeq" id="XP_025599496.1">
    <property type="nucleotide sequence ID" value="XM_025742051.1"/>
</dbReference>
<dbReference type="STRING" id="58919.A0A316ZBJ4"/>
<gene>
    <name evidence="2" type="ORF">FA09DRAFT_329144</name>
</gene>
<organism evidence="2 3">
    <name type="scientific">Tilletiopsis washingtonensis</name>
    <dbReference type="NCBI Taxonomy" id="58919"/>
    <lineage>
        <taxon>Eukaryota</taxon>
        <taxon>Fungi</taxon>
        <taxon>Dikarya</taxon>
        <taxon>Basidiomycota</taxon>
        <taxon>Ustilaginomycotina</taxon>
        <taxon>Exobasidiomycetes</taxon>
        <taxon>Entylomatales</taxon>
        <taxon>Entylomatales incertae sedis</taxon>
        <taxon>Tilletiopsis</taxon>
    </lineage>
</organism>
<reference evidence="2 3" key="1">
    <citation type="journal article" date="2018" name="Mol. Biol. Evol.">
        <title>Broad Genomic Sampling Reveals a Smut Pathogenic Ancestry of the Fungal Clade Ustilaginomycotina.</title>
        <authorList>
            <person name="Kijpornyongpan T."/>
            <person name="Mondo S.J."/>
            <person name="Barry K."/>
            <person name="Sandor L."/>
            <person name="Lee J."/>
            <person name="Lipzen A."/>
            <person name="Pangilinan J."/>
            <person name="LaButti K."/>
            <person name="Hainaut M."/>
            <person name="Henrissat B."/>
            <person name="Grigoriev I.V."/>
            <person name="Spatafora J.W."/>
            <person name="Aime M.C."/>
        </authorList>
    </citation>
    <scope>NUCLEOTIDE SEQUENCE [LARGE SCALE GENOMIC DNA]</scope>
    <source>
        <strain evidence="2 3">MCA 4186</strain>
    </source>
</reference>
<feature type="compositionally biased region" description="Low complexity" evidence="1">
    <location>
        <begin position="674"/>
        <end position="685"/>
    </location>
</feature>
<dbReference type="InterPro" id="IPR009072">
    <property type="entry name" value="Histone-fold"/>
</dbReference>
<name>A0A316ZBJ4_9BASI</name>
<feature type="region of interest" description="Disordered" evidence="1">
    <location>
        <begin position="432"/>
        <end position="747"/>
    </location>
</feature>
<proteinExistence type="predicted"/>
<feature type="compositionally biased region" description="Basic and acidic residues" evidence="1">
    <location>
        <begin position="432"/>
        <end position="443"/>
    </location>
</feature>
<feature type="compositionally biased region" description="Low complexity" evidence="1">
    <location>
        <begin position="319"/>
        <end position="350"/>
    </location>
</feature>
<feature type="compositionally biased region" description="Low complexity" evidence="1">
    <location>
        <begin position="700"/>
        <end position="726"/>
    </location>
</feature>
<feature type="region of interest" description="Disordered" evidence="1">
    <location>
        <begin position="234"/>
        <end position="260"/>
    </location>
</feature>
<feature type="compositionally biased region" description="Polar residues" evidence="1">
    <location>
        <begin position="377"/>
        <end position="396"/>
    </location>
</feature>
<feature type="compositionally biased region" description="Polar residues" evidence="1">
    <location>
        <begin position="690"/>
        <end position="699"/>
    </location>
</feature>
<dbReference type="Gene3D" id="1.10.20.10">
    <property type="entry name" value="Histone, subunit A"/>
    <property type="match status" value="1"/>
</dbReference>
<feature type="compositionally biased region" description="Polar residues" evidence="1">
    <location>
        <begin position="624"/>
        <end position="641"/>
    </location>
</feature>
<feature type="region of interest" description="Disordered" evidence="1">
    <location>
        <begin position="969"/>
        <end position="1032"/>
    </location>
</feature>
<feature type="compositionally biased region" description="Acidic residues" evidence="1">
    <location>
        <begin position="402"/>
        <end position="411"/>
    </location>
</feature>
<evidence type="ECO:0000256" key="1">
    <source>
        <dbReference type="SAM" id="MobiDB-lite"/>
    </source>
</evidence>
<accession>A0A316ZBJ4</accession>
<sequence>MLTLPVLPPGVLAADSPSYISARSANSLISYSRPTRIQAVTLHYLNRLLDELLLLILTSARSLATDRIKTDGVLRVLGSTGSGALLAKNAVLEAELEMRSYVDGMRKEGNRVPLGLSATSRLDGTEGFPVKSAYEALRIRCQYYSTLGSLEDPSPHTPSDTTIMSADGRPIASITPPVSIYVTALLEFVAEHILGNVGRVIERDNSDEASLTDLRKALEEDESCSSWWDRMATRTEVETRERELSDGKRGSARPWMVPDDSELDEAAGRKKFARQSLNMGGGAAGPAVRGLLQQQAAERSYSASAQGHGERDAGAQSPGSTSMTHTTSASATASSLAGASASTGETSRAGEFGTLTRRPSMDKGWGILTGRRRGSFRGSQDLSSQQPIIKQLSPNDARQAGDEEPADDDFEALMMSGQTMKVSLTPNRLRTIEVAKEEEDGKRSTRRRPGTLTMPLRDGGELGVPSSSGSRGAISPAPTMVSRISQQSSTPSVIEEKGPYAVPSPPASGGVARATRSGSTSTSSLRGASNGGLRYPSGGKASSQPPSAYRGPADMTRSLDSGSRGSGSVGEDVDDEELDRPASGSTSRLQPRDESQTSSIKGIKEVVSLLQTTPPSPVSPPQFDSISSGRESRQSDISQQGGTEGRKSALGGRLRSVFAKRSSVSGTFAAPQPRRVGSSASARSGPFGFTHTNGSEDNVASSTGHSSSSQQTAAAAALARANRNGAPQTPPSALLSDGEATLLEDPEIEALAPVIPIEKDLTPQAKEAPLPPLPDLPQQDVAEAPASGLVGLYEEPLRRTPTPPSPAPDPNNPRTEPPSRKVPWSYSRNSTSSAAAIGASIRRPGSSAAVERNAAAAAAMAGSMDGHSSSGQHHAPSAWNAQHISEDASGVNTPTPSHGAMGSITGGALSGDSARSSFGAPRMSASGGRSELTRALSDLDLRMRECTSVEECRLLVAQALAVSAAASVHPSSGGFRARPGASTPGAFVGDIPDEGSSSASVPLHTIGSRPATGKDSLAGAAAAQTSPAPISEARPQPLLAMAADHDVFSDETSTTYKQSGVLAAWLLDGEAGPVAEAQPVRVQPADEAVGAMSSMPSDSTLGEDREEDYETAYERDAGLSPVKPRYLPRTSLGSSTSDQSLANLSLPAAPSDSEATFSQSRASDRSLNRRISNVPSLQSQQSFRDAQEELEAEMAA</sequence>
<dbReference type="Proteomes" id="UP000245946">
    <property type="component" value="Unassembled WGS sequence"/>
</dbReference>
<dbReference type="GeneID" id="37269595"/>
<dbReference type="OrthoDB" id="5382203at2759"/>
<keyword evidence="3" id="KW-1185">Reference proteome</keyword>
<dbReference type="EMBL" id="KZ819289">
    <property type="protein sequence ID" value="PWN99217.1"/>
    <property type="molecule type" value="Genomic_DNA"/>
</dbReference>
<evidence type="ECO:0000313" key="3">
    <source>
        <dbReference type="Proteomes" id="UP000245946"/>
    </source>
</evidence>